<reference evidence="2 3" key="1">
    <citation type="journal article" date="2006" name="Nature">
        <title>Global trends of whole-genome duplications revealed by the ciliate Paramecium tetraurelia.</title>
        <authorList>
            <consortium name="Genoscope"/>
            <person name="Aury J.-M."/>
            <person name="Jaillon O."/>
            <person name="Duret L."/>
            <person name="Noel B."/>
            <person name="Jubin C."/>
            <person name="Porcel B.M."/>
            <person name="Segurens B."/>
            <person name="Daubin V."/>
            <person name="Anthouard V."/>
            <person name="Aiach N."/>
            <person name="Arnaiz O."/>
            <person name="Billaut A."/>
            <person name="Beisson J."/>
            <person name="Blanc I."/>
            <person name="Bouhouche K."/>
            <person name="Camara F."/>
            <person name="Duharcourt S."/>
            <person name="Guigo R."/>
            <person name="Gogendeau D."/>
            <person name="Katinka M."/>
            <person name="Keller A.-M."/>
            <person name="Kissmehl R."/>
            <person name="Klotz C."/>
            <person name="Koll F."/>
            <person name="Le Moue A."/>
            <person name="Lepere C."/>
            <person name="Malinsky S."/>
            <person name="Nowacki M."/>
            <person name="Nowak J.K."/>
            <person name="Plattner H."/>
            <person name="Poulain J."/>
            <person name="Ruiz F."/>
            <person name="Serrano V."/>
            <person name="Zagulski M."/>
            <person name="Dessen P."/>
            <person name="Betermier M."/>
            <person name="Weissenbach J."/>
            <person name="Scarpelli C."/>
            <person name="Schachter V."/>
            <person name="Sperling L."/>
            <person name="Meyer E."/>
            <person name="Cohen J."/>
            <person name="Wincker P."/>
        </authorList>
    </citation>
    <scope>NUCLEOTIDE SEQUENCE [LARGE SCALE GENOMIC DNA]</scope>
    <source>
        <strain evidence="2 3">Stock d4-2</strain>
    </source>
</reference>
<evidence type="ECO:0000259" key="1">
    <source>
        <dbReference type="PROSITE" id="PS50013"/>
    </source>
</evidence>
<protein>
    <recommendedName>
        <fullName evidence="1">Chromo domain-containing protein</fullName>
    </recommendedName>
</protein>
<dbReference type="RefSeq" id="XP_001425282.1">
    <property type="nucleotide sequence ID" value="XM_001425245.1"/>
</dbReference>
<dbReference type="AlphaFoldDB" id="A0BH67"/>
<dbReference type="KEGG" id="ptm:GSPATT00028919001"/>
<dbReference type="Proteomes" id="UP000000600">
    <property type="component" value="Unassembled WGS sequence"/>
</dbReference>
<dbReference type="Pfam" id="PF00385">
    <property type="entry name" value="Chromo"/>
    <property type="match status" value="1"/>
</dbReference>
<dbReference type="PROSITE" id="PS50013">
    <property type="entry name" value="CHROMO_2"/>
    <property type="match status" value="1"/>
</dbReference>
<evidence type="ECO:0000313" key="2">
    <source>
        <dbReference type="EMBL" id="CAK57884.1"/>
    </source>
</evidence>
<dbReference type="Gene3D" id="2.40.50.40">
    <property type="match status" value="1"/>
</dbReference>
<dbReference type="HOGENOM" id="CLU_856505_0_0_1"/>
<sequence length="325" mass="39297">MEFQQQQFDVEFVHGKRYLNSIEYYIKWVGYSKTESTWEPETAFEGISNQLITRFERCQNYKNYHTKIYKANSHIKIRVHIMNKGCQVYKKYTSENKYALLGQTNKTELNGQSVKFIQEPNNNYKNYESNSIQSHFIDRNDDKEDYDFYMRRGRGRPRKSETDREFLSYKNDYKVEAPKYQQKQYPMQTTECSFKYGHYKTEKEFIQEMLMVIRKKEQKKKRDEEVIIYKPQASLPPGYKCQYTDLPKFNLLNQKYYDKNSKCQVSDGKIPLECIVSHHLMQNKLLVFKCRDNDEQVCYFDFDTLKSYYPTLLLDYLSISSIWKK</sequence>
<dbReference type="SUPFAM" id="SSF54160">
    <property type="entry name" value="Chromo domain-like"/>
    <property type="match status" value="1"/>
</dbReference>
<dbReference type="InParanoid" id="A0BH67"/>
<dbReference type="InterPro" id="IPR016197">
    <property type="entry name" value="Chromo-like_dom_sf"/>
</dbReference>
<accession>A0BH67</accession>
<gene>
    <name evidence="2" type="ORF">GSPATT00028919001</name>
</gene>
<dbReference type="GeneID" id="5011066"/>
<dbReference type="OMA" id="IRVHIMN"/>
<dbReference type="InterPro" id="IPR000953">
    <property type="entry name" value="Chromo/chromo_shadow_dom"/>
</dbReference>
<name>A0BH67_PARTE</name>
<feature type="domain" description="Chromo" evidence="1">
    <location>
        <begin position="8"/>
        <end position="67"/>
    </location>
</feature>
<proteinExistence type="predicted"/>
<dbReference type="EMBL" id="CT867994">
    <property type="protein sequence ID" value="CAK57884.1"/>
    <property type="molecule type" value="Genomic_DNA"/>
</dbReference>
<dbReference type="CDD" id="cd00024">
    <property type="entry name" value="CD_CSD"/>
    <property type="match status" value="1"/>
</dbReference>
<dbReference type="SMART" id="SM00298">
    <property type="entry name" value="CHROMO"/>
    <property type="match status" value="1"/>
</dbReference>
<evidence type="ECO:0000313" key="3">
    <source>
        <dbReference type="Proteomes" id="UP000000600"/>
    </source>
</evidence>
<organism evidence="2 3">
    <name type="scientific">Paramecium tetraurelia</name>
    <dbReference type="NCBI Taxonomy" id="5888"/>
    <lineage>
        <taxon>Eukaryota</taxon>
        <taxon>Sar</taxon>
        <taxon>Alveolata</taxon>
        <taxon>Ciliophora</taxon>
        <taxon>Intramacronucleata</taxon>
        <taxon>Oligohymenophorea</taxon>
        <taxon>Peniculida</taxon>
        <taxon>Parameciidae</taxon>
        <taxon>Paramecium</taxon>
    </lineage>
</organism>
<dbReference type="InterPro" id="IPR023780">
    <property type="entry name" value="Chromo_domain"/>
</dbReference>
<dbReference type="OrthoDB" id="433924at2759"/>
<keyword evidence="3" id="KW-1185">Reference proteome</keyword>